<organism evidence="5 6">
    <name type="scientific">Cloeon dipterum</name>
    <dbReference type="NCBI Taxonomy" id="197152"/>
    <lineage>
        <taxon>Eukaryota</taxon>
        <taxon>Metazoa</taxon>
        <taxon>Ecdysozoa</taxon>
        <taxon>Arthropoda</taxon>
        <taxon>Hexapoda</taxon>
        <taxon>Insecta</taxon>
        <taxon>Pterygota</taxon>
        <taxon>Palaeoptera</taxon>
        <taxon>Ephemeroptera</taxon>
        <taxon>Pisciforma</taxon>
        <taxon>Baetidae</taxon>
        <taxon>Cloeon</taxon>
    </lineage>
</organism>
<sequence length="412" mass="47104">MDRKSTAASSIPYDPVAGAEFMTCLEMEKISEKLKILDYDKDFILASKIRPLHKHYFAIVSNPGEQFFVFTSLSAWLIRKCGGKFDQPQEFDDPNASIAKILDFLRSINVVIDFPPSKLKQGVGEQATFVLSNLCDQAIKVSRFEFKKPYVIEDDVVEEEVHEGDIELILEKVESEMMADYLSDDENDEELIKVDDLSRNVNRGSRTYYNQENVAKPNLSVESWKLELERVLPQLKVVVKTDSREWRSHLEQMKQFKNTISGASSGIQGQLESFHKHVGQSMEKINTREKFLNTQLEPHLAECRKAMNALETMKSKFKIQNEGVSEKTRILNRLSEDLDGLKNQMQERGASMTDGTPLVTLKKNLAKMKSEMMLMDIAIAEYDNNIIGNKLRDKALMLQVEFGAETQQTRLI</sequence>
<keyword evidence="4" id="KW-0966">Cell projection</keyword>
<dbReference type="GO" id="GO:0005794">
    <property type="term" value="C:Golgi apparatus"/>
    <property type="evidence" value="ECO:0007669"/>
    <property type="project" value="TreeGrafter"/>
</dbReference>
<dbReference type="GO" id="GO:0030992">
    <property type="term" value="C:intraciliary transport particle B"/>
    <property type="evidence" value="ECO:0007669"/>
    <property type="project" value="TreeGrafter"/>
</dbReference>
<evidence type="ECO:0008006" key="7">
    <source>
        <dbReference type="Google" id="ProtNLM"/>
    </source>
</evidence>
<evidence type="ECO:0000313" key="6">
    <source>
        <dbReference type="Proteomes" id="UP000494165"/>
    </source>
</evidence>
<dbReference type="GO" id="GO:1905515">
    <property type="term" value="P:non-motile cilium assembly"/>
    <property type="evidence" value="ECO:0007669"/>
    <property type="project" value="TreeGrafter"/>
</dbReference>
<accession>A0A8S1CD79</accession>
<evidence type="ECO:0000313" key="5">
    <source>
        <dbReference type="EMBL" id="CAB3366944.1"/>
    </source>
</evidence>
<keyword evidence="3" id="KW-0969">Cilium</keyword>
<dbReference type="PANTHER" id="PTHR16011:SF0">
    <property type="entry name" value="INTRAFLAGELLAR TRANSPORT PROTEIN 57 HOMOLOG"/>
    <property type="match status" value="1"/>
</dbReference>
<evidence type="ECO:0000256" key="4">
    <source>
        <dbReference type="ARBA" id="ARBA00023273"/>
    </source>
</evidence>
<reference evidence="5 6" key="1">
    <citation type="submission" date="2020-04" db="EMBL/GenBank/DDBJ databases">
        <authorList>
            <person name="Alioto T."/>
            <person name="Alioto T."/>
            <person name="Gomez Garrido J."/>
        </authorList>
    </citation>
    <scope>NUCLEOTIDE SEQUENCE [LARGE SCALE GENOMIC DNA]</scope>
</reference>
<dbReference type="EMBL" id="CADEPI010000027">
    <property type="protein sequence ID" value="CAB3366944.1"/>
    <property type="molecule type" value="Genomic_DNA"/>
</dbReference>
<evidence type="ECO:0000256" key="3">
    <source>
        <dbReference type="ARBA" id="ARBA00023069"/>
    </source>
</evidence>
<comment type="caution">
    <text evidence="5">The sequence shown here is derived from an EMBL/GenBank/DDBJ whole genome shotgun (WGS) entry which is preliminary data.</text>
</comment>
<comment type="similarity">
    <text evidence="2">Belongs to the IFT57 family.</text>
</comment>
<dbReference type="GO" id="GO:0042073">
    <property type="term" value="P:intraciliary transport"/>
    <property type="evidence" value="ECO:0007669"/>
    <property type="project" value="TreeGrafter"/>
</dbReference>
<dbReference type="PANTHER" id="PTHR16011">
    <property type="entry name" value="IFT57/HIPPI"/>
    <property type="match status" value="1"/>
</dbReference>
<protein>
    <recommendedName>
        <fullName evidence="7">Intraflagellar transport protein 57 homolog</fullName>
    </recommendedName>
</protein>
<dbReference type="GO" id="GO:0005929">
    <property type="term" value="C:cilium"/>
    <property type="evidence" value="ECO:0007669"/>
    <property type="project" value="UniProtKB-SubCell"/>
</dbReference>
<evidence type="ECO:0000256" key="2">
    <source>
        <dbReference type="ARBA" id="ARBA00009415"/>
    </source>
</evidence>
<dbReference type="Proteomes" id="UP000494165">
    <property type="component" value="Unassembled WGS sequence"/>
</dbReference>
<evidence type="ECO:0000256" key="1">
    <source>
        <dbReference type="ARBA" id="ARBA00004138"/>
    </source>
</evidence>
<dbReference type="AlphaFoldDB" id="A0A8S1CD79"/>
<keyword evidence="6" id="KW-1185">Reference proteome</keyword>
<dbReference type="GO" id="GO:0005815">
    <property type="term" value="C:microtubule organizing center"/>
    <property type="evidence" value="ECO:0007669"/>
    <property type="project" value="TreeGrafter"/>
</dbReference>
<gene>
    <name evidence="5" type="ORF">CLODIP_2_CD13333</name>
</gene>
<dbReference type="InterPro" id="IPR019530">
    <property type="entry name" value="Intra-flagellar_transport_57"/>
</dbReference>
<dbReference type="Pfam" id="PF10498">
    <property type="entry name" value="IFT57"/>
    <property type="match status" value="1"/>
</dbReference>
<name>A0A8S1CD79_9INSE</name>
<dbReference type="OrthoDB" id="423881at2759"/>
<proteinExistence type="inferred from homology"/>
<comment type="subcellular location">
    <subcellularLocation>
        <location evidence="1">Cell projection</location>
        <location evidence="1">Cilium</location>
    </subcellularLocation>
</comment>